<gene>
    <name evidence="2" type="ORF">CAMP_LOCUS19268</name>
</gene>
<name>A0A9P1J4Z0_9PELO</name>
<evidence type="ECO:0000313" key="3">
    <source>
        <dbReference type="Proteomes" id="UP001152747"/>
    </source>
</evidence>
<organism evidence="2 3">
    <name type="scientific">Caenorhabditis angaria</name>
    <dbReference type="NCBI Taxonomy" id="860376"/>
    <lineage>
        <taxon>Eukaryota</taxon>
        <taxon>Metazoa</taxon>
        <taxon>Ecdysozoa</taxon>
        <taxon>Nematoda</taxon>
        <taxon>Chromadorea</taxon>
        <taxon>Rhabditida</taxon>
        <taxon>Rhabditina</taxon>
        <taxon>Rhabditomorpha</taxon>
        <taxon>Rhabditoidea</taxon>
        <taxon>Rhabditidae</taxon>
        <taxon>Peloderinae</taxon>
        <taxon>Caenorhabditis</taxon>
    </lineage>
</organism>
<evidence type="ECO:0000259" key="1">
    <source>
        <dbReference type="Pfam" id="PF00646"/>
    </source>
</evidence>
<dbReference type="Pfam" id="PF00646">
    <property type="entry name" value="F-box"/>
    <property type="match status" value="1"/>
</dbReference>
<keyword evidence="3" id="KW-1185">Reference proteome</keyword>
<evidence type="ECO:0000313" key="2">
    <source>
        <dbReference type="EMBL" id="CAI5456631.1"/>
    </source>
</evidence>
<dbReference type="InterPro" id="IPR001810">
    <property type="entry name" value="F-box_dom"/>
</dbReference>
<accession>A0A9P1J4Z0</accession>
<dbReference type="AlphaFoldDB" id="A0A9P1J4Z0"/>
<reference evidence="2" key="1">
    <citation type="submission" date="2022-11" db="EMBL/GenBank/DDBJ databases">
        <authorList>
            <person name="Kikuchi T."/>
        </authorList>
    </citation>
    <scope>NUCLEOTIDE SEQUENCE</scope>
    <source>
        <strain evidence="2">PS1010</strain>
    </source>
</reference>
<comment type="caution">
    <text evidence="2">The sequence shown here is derived from an EMBL/GenBank/DDBJ whole genome shotgun (WGS) entry which is preliminary data.</text>
</comment>
<dbReference type="Proteomes" id="UP001152747">
    <property type="component" value="Unassembled WGS sequence"/>
</dbReference>
<dbReference type="EMBL" id="CANHGI010000006">
    <property type="protein sequence ID" value="CAI5456631.1"/>
    <property type="molecule type" value="Genomic_DNA"/>
</dbReference>
<sequence length="384" mass="45175">MVVTTRGRKSRVQKYLKTLCFASRFIGKAEKTRFKNMKNFKKLPIDIRKIIVDKMTVNERCRFAKCSKPCNKLAQLSKNFMYGLKFISQAPFKFTIQVNHNKPKIPSDFDKIIEIERKNGKKLITFRAMWKKPYSRELPGPLYTIFEDACKFFENLVNENRHSLKTLELTGTSLKNATFNFQKTPLLRELYMDRLLPDVVKSSCNTQLKLFQCKGRYTDEPEQCFGKLAELDTVLNTPSVCFTLEQAKRLEANRGVMSIKNWTAQDLFDFIRFWQNGHDQEVRAFHFYSRTNVDVFDQELLKLLNVEFDDPFDELIRVYDKSAEGKSAKLVFMENAIFFGYPFEAYHRDLKVVPKDSPFEADAFWNGLALDHICRQNWSIYFDK</sequence>
<protein>
    <recommendedName>
        <fullName evidence="1">F-box domain-containing protein</fullName>
    </recommendedName>
</protein>
<proteinExistence type="predicted"/>
<feature type="domain" description="F-box" evidence="1">
    <location>
        <begin position="42"/>
        <end position="78"/>
    </location>
</feature>